<reference evidence="2 3" key="1">
    <citation type="submission" date="2018-02" db="EMBL/GenBank/DDBJ databases">
        <title>Bacteriophage NCPPB3778 and a type I-E CRISPR drive the evolution of the US Biological Select Agent, Rathayibacter toxicus.</title>
        <authorList>
            <person name="Davis E.W.II."/>
            <person name="Tabima J.F."/>
            <person name="Weisberg A.J."/>
            <person name="Lopes L.D."/>
            <person name="Wiseman M.S."/>
            <person name="Wiseman M.S."/>
            <person name="Pupko T."/>
            <person name="Belcher M.S."/>
            <person name="Sechler A.J."/>
            <person name="Tancos M.A."/>
            <person name="Schroeder B.K."/>
            <person name="Murray T.D."/>
            <person name="Luster D.G."/>
            <person name="Schneider W.L."/>
            <person name="Rogers E."/>
            <person name="Andreote F.D."/>
            <person name="Grunwald N.J."/>
            <person name="Putnam M.L."/>
            <person name="Chang J.H."/>
        </authorList>
    </citation>
    <scope>NUCLEOTIDE SEQUENCE [LARGE SCALE GENOMIC DNA]</scope>
    <source>
        <strain evidence="2 3">AY1D6</strain>
    </source>
</reference>
<sequence length="129" mass="13816">MFCSRRSNSPRRRRRSASTAPTSACTSSHVSRSVLPITSDLDRLYFGGRGEQDQVASLEGVQARFGRSYTGEPDATAAELAADVAVQEVDTLLLTISNQLGVEFNTRLLRTVAESIAPSLGWAASAARA</sequence>
<dbReference type="EMBL" id="PSVT01000002">
    <property type="protein sequence ID" value="PPH79505.1"/>
    <property type="molecule type" value="Genomic_DNA"/>
</dbReference>
<evidence type="ECO:0000313" key="2">
    <source>
        <dbReference type="EMBL" id="PPH79505.1"/>
    </source>
</evidence>
<protein>
    <recommendedName>
        <fullName evidence="4">LLM class flavin-dependent oxidoreductase</fullName>
    </recommendedName>
</protein>
<evidence type="ECO:0000313" key="3">
    <source>
        <dbReference type="Proteomes" id="UP000239698"/>
    </source>
</evidence>
<name>A0ABX5AEW4_RATRA</name>
<dbReference type="InterPro" id="IPR036661">
    <property type="entry name" value="Luciferase-like_sf"/>
</dbReference>
<dbReference type="RefSeq" id="WP_104274968.1">
    <property type="nucleotide sequence ID" value="NZ_PSUR01000003.1"/>
</dbReference>
<keyword evidence="3" id="KW-1185">Reference proteome</keyword>
<gene>
    <name evidence="2" type="ORF">C5C40_01840</name>
</gene>
<feature type="region of interest" description="Disordered" evidence="1">
    <location>
        <begin position="1"/>
        <end position="25"/>
    </location>
</feature>
<evidence type="ECO:0000256" key="1">
    <source>
        <dbReference type="SAM" id="MobiDB-lite"/>
    </source>
</evidence>
<proteinExistence type="predicted"/>
<evidence type="ECO:0008006" key="4">
    <source>
        <dbReference type="Google" id="ProtNLM"/>
    </source>
</evidence>
<dbReference type="Proteomes" id="UP000239698">
    <property type="component" value="Unassembled WGS sequence"/>
</dbReference>
<comment type="caution">
    <text evidence="2">The sequence shown here is derived from an EMBL/GenBank/DDBJ whole genome shotgun (WGS) entry which is preliminary data.</text>
</comment>
<organism evidence="2 3">
    <name type="scientific">Rathayibacter rathayi</name>
    <name type="common">Corynebacterium rathayi</name>
    <dbReference type="NCBI Taxonomy" id="33887"/>
    <lineage>
        <taxon>Bacteria</taxon>
        <taxon>Bacillati</taxon>
        <taxon>Actinomycetota</taxon>
        <taxon>Actinomycetes</taxon>
        <taxon>Micrococcales</taxon>
        <taxon>Microbacteriaceae</taxon>
        <taxon>Rathayibacter</taxon>
    </lineage>
</organism>
<accession>A0ABX5AEW4</accession>
<dbReference type="SUPFAM" id="SSF51679">
    <property type="entry name" value="Bacterial luciferase-like"/>
    <property type="match status" value="1"/>
</dbReference>